<evidence type="ECO:0000313" key="2">
    <source>
        <dbReference type="EMBL" id="KMS53942.1"/>
    </source>
</evidence>
<evidence type="ECO:0008006" key="4">
    <source>
        <dbReference type="Google" id="ProtNLM"/>
    </source>
</evidence>
<comment type="caution">
    <text evidence="2">The sequence shown here is derived from an EMBL/GenBank/DDBJ whole genome shotgun (WGS) entry which is preliminary data.</text>
</comment>
<dbReference type="PATRIC" id="fig|1420583.3.peg.3240"/>
<accession>A0A0J7XQH8</accession>
<evidence type="ECO:0000256" key="1">
    <source>
        <dbReference type="SAM" id="SignalP"/>
    </source>
</evidence>
<dbReference type="AlphaFoldDB" id="A0A0J7XQH8"/>
<dbReference type="InterPro" id="IPR022061">
    <property type="entry name" value="DUF3617"/>
</dbReference>
<gene>
    <name evidence="2" type="ORF">V473_17175</name>
</gene>
<keyword evidence="3" id="KW-1185">Reference proteome</keyword>
<dbReference type="Pfam" id="PF12276">
    <property type="entry name" value="DUF3617"/>
    <property type="match status" value="1"/>
</dbReference>
<dbReference type="Proteomes" id="UP000052232">
    <property type="component" value="Unassembled WGS sequence"/>
</dbReference>
<protein>
    <recommendedName>
        <fullName evidence="4">DUF3617 domain-containing protein</fullName>
    </recommendedName>
</protein>
<dbReference type="PROSITE" id="PS51257">
    <property type="entry name" value="PROKAR_LIPOPROTEIN"/>
    <property type="match status" value="1"/>
</dbReference>
<sequence>MRMKLLAAPLLGLTLGLGACGGDPAPAPQAEEAPVLMQAGEWTIIRKTTGYNTPTVTPAEYQAALKQIGEDKLCVAVNAQGVPDADALAGKEGTACTYKDKMVRKGRLIATLSCTAGSGTSEIVVEGNYTADTLTLGTTMTKMQGGNAVLRTTHDITGKRTGDCPKPG</sequence>
<name>A0A0J7XQH8_9SPHN</name>
<reference evidence="2 3" key="1">
    <citation type="journal article" date="2015" name="G3 (Bethesda)">
        <title>Insights into Ongoing Evolution of the Hexachlorocyclohexane Catabolic Pathway from Comparative Genomics of Ten Sphingomonadaceae Strains.</title>
        <authorList>
            <person name="Pearce S.L."/>
            <person name="Oakeshott J.G."/>
            <person name="Pandey G."/>
        </authorList>
    </citation>
    <scope>NUCLEOTIDE SEQUENCE [LARGE SCALE GENOMIC DNA]</scope>
    <source>
        <strain evidence="2 3">LL01</strain>
    </source>
</reference>
<dbReference type="RefSeq" id="WP_066606795.1">
    <property type="nucleotide sequence ID" value="NZ_KQ130435.1"/>
</dbReference>
<feature type="chain" id="PRO_5005291811" description="DUF3617 domain-containing protein" evidence="1">
    <location>
        <begin position="20"/>
        <end position="168"/>
    </location>
</feature>
<dbReference type="EMBL" id="JACT01000004">
    <property type="protein sequence ID" value="KMS53942.1"/>
    <property type="molecule type" value="Genomic_DNA"/>
</dbReference>
<proteinExistence type="predicted"/>
<organism evidence="2 3">
    <name type="scientific">Sphingobium cupriresistens LL01</name>
    <dbReference type="NCBI Taxonomy" id="1420583"/>
    <lineage>
        <taxon>Bacteria</taxon>
        <taxon>Pseudomonadati</taxon>
        <taxon>Pseudomonadota</taxon>
        <taxon>Alphaproteobacteria</taxon>
        <taxon>Sphingomonadales</taxon>
        <taxon>Sphingomonadaceae</taxon>
        <taxon>Sphingobium</taxon>
    </lineage>
</organism>
<keyword evidence="1" id="KW-0732">Signal</keyword>
<evidence type="ECO:0000313" key="3">
    <source>
        <dbReference type="Proteomes" id="UP000052232"/>
    </source>
</evidence>
<feature type="signal peptide" evidence="1">
    <location>
        <begin position="1"/>
        <end position="19"/>
    </location>
</feature>